<evidence type="ECO:0000256" key="20">
    <source>
        <dbReference type="RuleBase" id="RU004190"/>
    </source>
</evidence>
<comment type="catalytic activity">
    <reaction evidence="17">
        <text>alpha-D-mannose 1-phosphate + GTP + H(+) = GDP-alpha-D-mannose + diphosphate</text>
        <dbReference type="Rhea" id="RHEA:15229"/>
        <dbReference type="ChEBI" id="CHEBI:15378"/>
        <dbReference type="ChEBI" id="CHEBI:33019"/>
        <dbReference type="ChEBI" id="CHEBI:37565"/>
        <dbReference type="ChEBI" id="CHEBI:57527"/>
        <dbReference type="ChEBI" id="CHEBI:58409"/>
        <dbReference type="EC" id="2.7.7.13"/>
    </reaction>
</comment>
<dbReference type="NCBIfam" id="TIGR01479">
    <property type="entry name" value="GMP_PMI"/>
    <property type="match status" value="1"/>
</dbReference>
<dbReference type="EMBL" id="CP158490">
    <property type="protein sequence ID" value="XBY22393.1"/>
    <property type="molecule type" value="Genomic_DNA"/>
</dbReference>
<evidence type="ECO:0000256" key="18">
    <source>
        <dbReference type="ARBA" id="ARBA00057590"/>
    </source>
</evidence>
<dbReference type="InterPro" id="IPR054566">
    <property type="entry name" value="ManC/GMP-like_b-helix"/>
</dbReference>
<dbReference type="Pfam" id="PF22640">
    <property type="entry name" value="ManC_GMP_beta-helix"/>
    <property type="match status" value="1"/>
</dbReference>
<dbReference type="CDD" id="cd02509">
    <property type="entry name" value="GDP-M1P_Guanylyltransferase"/>
    <property type="match status" value="1"/>
</dbReference>
<keyword evidence="11" id="KW-0547">Nucleotide-binding</keyword>
<comment type="function">
    <text evidence="18">Produces a precursor for alginate polymerization. The alginate layer provides a protective barrier against host immune defenses and antibiotics.</text>
</comment>
<keyword evidence="10 24" id="KW-0548">Nucleotidyltransferase</keyword>
<comment type="subunit">
    <text evidence="6">Monomer.</text>
</comment>
<dbReference type="GO" id="GO:0004476">
    <property type="term" value="F:mannose-6-phosphate isomerase activity"/>
    <property type="evidence" value="ECO:0007669"/>
    <property type="project" value="UniProtKB-EC"/>
</dbReference>
<evidence type="ECO:0000256" key="1">
    <source>
        <dbReference type="ARBA" id="ARBA00000757"/>
    </source>
</evidence>
<evidence type="ECO:0000256" key="11">
    <source>
        <dbReference type="ARBA" id="ARBA00022741"/>
    </source>
</evidence>
<dbReference type="GO" id="GO:0004475">
    <property type="term" value="F:mannose-1-phosphate guanylyltransferase (GTP) activity"/>
    <property type="evidence" value="ECO:0007669"/>
    <property type="project" value="UniProtKB-EC"/>
</dbReference>
<evidence type="ECO:0000256" key="19">
    <source>
        <dbReference type="ARBA" id="ARBA00067387"/>
    </source>
</evidence>
<comment type="cofactor">
    <cofactor evidence="2">
        <name>Co(2+)</name>
        <dbReference type="ChEBI" id="CHEBI:48828"/>
    </cofactor>
</comment>
<dbReference type="Gene3D" id="3.90.550.10">
    <property type="entry name" value="Spore Coat Polysaccharide Biosynthesis Protein SpsA, Chain A"/>
    <property type="match status" value="1"/>
</dbReference>
<evidence type="ECO:0000256" key="6">
    <source>
        <dbReference type="ARBA" id="ARBA00011245"/>
    </source>
</evidence>
<dbReference type="SUPFAM" id="SSF53448">
    <property type="entry name" value="Nucleotide-diphospho-sugar transferases"/>
    <property type="match status" value="1"/>
</dbReference>
<dbReference type="GO" id="GO:0042121">
    <property type="term" value="P:alginic acid biosynthetic process"/>
    <property type="evidence" value="ECO:0007669"/>
    <property type="project" value="UniProtKB-KW"/>
</dbReference>
<evidence type="ECO:0000256" key="4">
    <source>
        <dbReference type="ARBA" id="ARBA00004823"/>
    </source>
</evidence>
<dbReference type="InterPro" id="IPR051161">
    <property type="entry name" value="Mannose-6P_isomerase_type2"/>
</dbReference>
<dbReference type="PANTHER" id="PTHR46390:SF1">
    <property type="entry name" value="MANNOSE-1-PHOSPHATE GUANYLYLTRANSFERASE"/>
    <property type="match status" value="1"/>
</dbReference>
<feature type="domain" description="MannoseP isomerase/GMP-like beta-helix" evidence="23">
    <location>
        <begin position="301"/>
        <end position="355"/>
    </location>
</feature>
<protein>
    <recommendedName>
        <fullName evidence="19">Alginate biosynthesis protein AlgA</fullName>
        <ecNumber evidence="8">2.7.7.13</ecNumber>
        <ecNumber evidence="7">5.3.1.8</ecNumber>
    </recommendedName>
</protein>
<evidence type="ECO:0000256" key="15">
    <source>
        <dbReference type="ARBA" id="ARBA00023268"/>
    </source>
</evidence>
<evidence type="ECO:0000256" key="17">
    <source>
        <dbReference type="ARBA" id="ARBA00047343"/>
    </source>
</evidence>
<dbReference type="AlphaFoldDB" id="A0AAU7WNX7"/>
<comment type="pathway">
    <text evidence="3">Nucleotide-sugar biosynthesis; GDP-alpha-D-mannose biosynthesis; alpha-D-mannose 1-phosphate from D-fructose 6-phosphate: step 1/2.</text>
</comment>
<dbReference type="RefSeq" id="WP_350403609.1">
    <property type="nucleotide sequence ID" value="NZ_CP158490.1"/>
</dbReference>
<dbReference type="Gene3D" id="2.60.120.10">
    <property type="entry name" value="Jelly Rolls"/>
    <property type="match status" value="1"/>
</dbReference>
<dbReference type="InterPro" id="IPR006375">
    <property type="entry name" value="Man1P_GuaTrfase/Man6P_Isoase"/>
</dbReference>
<evidence type="ECO:0000256" key="2">
    <source>
        <dbReference type="ARBA" id="ARBA00001941"/>
    </source>
</evidence>
<name>A0AAU7WNX7_9PSED</name>
<dbReference type="InterPro" id="IPR011051">
    <property type="entry name" value="RmlC_Cupin_sf"/>
</dbReference>
<keyword evidence="13" id="KW-0342">GTP-binding</keyword>
<dbReference type="EC" id="2.7.7.13" evidence="8"/>
<evidence type="ECO:0000313" key="24">
    <source>
        <dbReference type="EMBL" id="XBY22393.1"/>
    </source>
</evidence>
<sequence>MSTLIPCIIAGGAGTRLWPVSREAMPKPFMRLPDGESLLQKTFVRASALKDVGRLLTVTNREVFFRTLDDYRLLNKARVELDFILEPFGRNTAPAIAAAALHVSRLYGDDAQLLVLPADHLIKDVQAFANAVDSARQLAEQGWLVTFGLVPTHAETGFGYIEKGQGLNKDSFQVSRFVEKPDAATAQRYVDGGLHLWNGGMFCMRADVILQELREFVPEVVSAVEHCLEQSHRKEGKHELQVELDGDSFAQAPDISIDYAVMERSKKVAVVPCQLGWSDIGSWQAVRELTPADEHGNQCNGETVLHDVSNCYIDSRKRLVGGVGLNNLIIIDTPDALLVADGNRSQDVKLIAQELKRLGHDAYKLHRTVTRPWGTYTVLEEGPRFKIKRIMVKPNASLSLQMHHHRSEHWIVVSGMALVTNGEDEFLLNTNESTFIKPGRTHRLVNPGVIDLVMIEVQSGEYLGEDDIVRFNDIYGRAPAEAAKT</sequence>
<evidence type="ECO:0000256" key="12">
    <source>
        <dbReference type="ARBA" id="ARBA00022841"/>
    </source>
</evidence>
<dbReference type="InterPro" id="IPR005835">
    <property type="entry name" value="NTP_transferase_dom"/>
</dbReference>
<dbReference type="SUPFAM" id="SSF51182">
    <property type="entry name" value="RmlC-like cupins"/>
    <property type="match status" value="1"/>
</dbReference>
<comment type="similarity">
    <text evidence="5 20">Belongs to the mannose-6-phosphate isomerase type 2 family.</text>
</comment>
<dbReference type="InterPro" id="IPR029044">
    <property type="entry name" value="Nucleotide-diphossugar_trans"/>
</dbReference>
<dbReference type="Pfam" id="PF00483">
    <property type="entry name" value="NTP_transferase"/>
    <property type="match status" value="1"/>
</dbReference>
<proteinExistence type="inferred from homology"/>
<dbReference type="EC" id="5.3.1.8" evidence="7"/>
<evidence type="ECO:0000256" key="10">
    <source>
        <dbReference type="ARBA" id="ARBA00022695"/>
    </source>
</evidence>
<evidence type="ECO:0000256" key="13">
    <source>
        <dbReference type="ARBA" id="ARBA00023134"/>
    </source>
</evidence>
<evidence type="ECO:0000256" key="3">
    <source>
        <dbReference type="ARBA" id="ARBA00004666"/>
    </source>
</evidence>
<comment type="catalytic activity">
    <reaction evidence="1">
        <text>D-mannose 6-phosphate = D-fructose 6-phosphate</text>
        <dbReference type="Rhea" id="RHEA:12356"/>
        <dbReference type="ChEBI" id="CHEBI:58735"/>
        <dbReference type="ChEBI" id="CHEBI:61527"/>
        <dbReference type="EC" id="5.3.1.8"/>
    </reaction>
</comment>
<dbReference type="FunFam" id="3.90.550.10:FF:000046">
    <property type="entry name" value="Mannose-1-phosphate guanylyltransferase (GDP)"/>
    <property type="match status" value="1"/>
</dbReference>
<dbReference type="FunFam" id="2.60.120.10:FF:000032">
    <property type="entry name" value="Mannose-1-phosphate guanylyltransferase/mannose-6-phosphate isomerase"/>
    <property type="match status" value="1"/>
</dbReference>
<keyword evidence="16" id="KW-0170">Cobalt</keyword>
<keyword evidence="15" id="KW-0511">Multifunctional enzyme</keyword>
<evidence type="ECO:0000256" key="5">
    <source>
        <dbReference type="ARBA" id="ARBA00006115"/>
    </source>
</evidence>
<evidence type="ECO:0000259" key="22">
    <source>
        <dbReference type="Pfam" id="PF01050"/>
    </source>
</evidence>
<evidence type="ECO:0000256" key="8">
    <source>
        <dbReference type="ARBA" id="ARBA00012387"/>
    </source>
</evidence>
<dbReference type="PANTHER" id="PTHR46390">
    <property type="entry name" value="MANNOSE-1-PHOSPHATE GUANYLYLTRANSFERASE"/>
    <property type="match status" value="1"/>
</dbReference>
<dbReference type="GO" id="GO:0005525">
    <property type="term" value="F:GTP binding"/>
    <property type="evidence" value="ECO:0007669"/>
    <property type="project" value="UniProtKB-KW"/>
</dbReference>
<dbReference type="GO" id="GO:0009298">
    <property type="term" value="P:GDP-mannose biosynthetic process"/>
    <property type="evidence" value="ECO:0007669"/>
    <property type="project" value="TreeGrafter"/>
</dbReference>
<comment type="pathway">
    <text evidence="4">Nucleotide-sugar biosynthesis; GDP-alpha-D-mannose biosynthesis; GDP-alpha-D-mannose from alpha-D-mannose 1-phosphate (GTP route): step 1/1.</text>
</comment>
<keyword evidence="12" id="KW-0016">Alginate biosynthesis</keyword>
<dbReference type="Pfam" id="PF01050">
    <property type="entry name" value="MannoseP_isomer"/>
    <property type="match status" value="1"/>
</dbReference>
<feature type="domain" description="Mannose-6-phosphate isomerase type II C-terminal" evidence="22">
    <location>
        <begin position="360"/>
        <end position="473"/>
    </location>
</feature>
<accession>A0AAU7WNX7</accession>
<dbReference type="InterPro" id="IPR049577">
    <property type="entry name" value="GMPP_N"/>
</dbReference>
<dbReference type="InterPro" id="IPR001538">
    <property type="entry name" value="Man6P_isomerase-2_C"/>
</dbReference>
<gene>
    <name evidence="24" type="ORF">ABCR88_23190</name>
</gene>
<dbReference type="InterPro" id="IPR014710">
    <property type="entry name" value="RmlC-like_jellyroll"/>
</dbReference>
<evidence type="ECO:0000259" key="23">
    <source>
        <dbReference type="Pfam" id="PF22640"/>
    </source>
</evidence>
<dbReference type="CDD" id="cd02213">
    <property type="entry name" value="cupin_PMI_typeII_C"/>
    <property type="match status" value="1"/>
</dbReference>
<feature type="domain" description="Nucleotidyl transferase" evidence="21">
    <location>
        <begin position="6"/>
        <end position="293"/>
    </location>
</feature>
<evidence type="ECO:0000256" key="7">
    <source>
        <dbReference type="ARBA" id="ARBA00011956"/>
    </source>
</evidence>
<organism evidence="24">
    <name type="scientific">Pseudomonas sp. W17</name>
    <dbReference type="NCBI Taxonomy" id="3144407"/>
    <lineage>
        <taxon>Bacteria</taxon>
        <taxon>Pseudomonadati</taxon>
        <taxon>Pseudomonadota</taxon>
        <taxon>Gammaproteobacteria</taxon>
        <taxon>Pseudomonadales</taxon>
        <taxon>Pseudomonadaceae</taxon>
        <taxon>Pseudomonas</taxon>
    </lineage>
</organism>
<evidence type="ECO:0000256" key="16">
    <source>
        <dbReference type="ARBA" id="ARBA00023285"/>
    </source>
</evidence>
<evidence type="ECO:0000259" key="21">
    <source>
        <dbReference type="Pfam" id="PF00483"/>
    </source>
</evidence>
<keyword evidence="14 24" id="KW-0413">Isomerase</keyword>
<evidence type="ECO:0000256" key="9">
    <source>
        <dbReference type="ARBA" id="ARBA00022679"/>
    </source>
</evidence>
<keyword evidence="9 24" id="KW-0808">Transferase</keyword>
<reference evidence="24" key="1">
    <citation type="submission" date="2024-06" db="EMBL/GenBank/DDBJ databases">
        <authorList>
            <person name="Wu L."/>
        </authorList>
    </citation>
    <scope>NUCLEOTIDE SEQUENCE</scope>
    <source>
        <strain evidence="24">W17</strain>
    </source>
</reference>
<evidence type="ECO:0000256" key="14">
    <source>
        <dbReference type="ARBA" id="ARBA00023235"/>
    </source>
</evidence>